<dbReference type="AlphaFoldDB" id="A0AAE3KWR3"/>
<gene>
    <name evidence="1" type="ORF">EGI31_24680</name>
</gene>
<accession>A0AAE3KWR3</accession>
<organism evidence="1 2">
    <name type="scientific">Lacihabitans soyangensis</name>
    <dbReference type="NCBI Taxonomy" id="869394"/>
    <lineage>
        <taxon>Bacteria</taxon>
        <taxon>Pseudomonadati</taxon>
        <taxon>Bacteroidota</taxon>
        <taxon>Cytophagia</taxon>
        <taxon>Cytophagales</taxon>
        <taxon>Leadbetterellaceae</taxon>
        <taxon>Lacihabitans</taxon>
    </lineage>
</organism>
<dbReference type="EMBL" id="RJUF01000195">
    <property type="protein sequence ID" value="MCP9766146.1"/>
    <property type="molecule type" value="Genomic_DNA"/>
</dbReference>
<comment type="caution">
    <text evidence="1">The sequence shown here is derived from an EMBL/GenBank/DDBJ whole genome shotgun (WGS) entry which is preliminary data.</text>
</comment>
<protein>
    <submittedName>
        <fullName evidence="1">Uncharacterized protein</fullName>
    </submittedName>
</protein>
<keyword evidence="2" id="KW-1185">Reference proteome</keyword>
<name>A0AAE3KWR3_9BACT</name>
<evidence type="ECO:0000313" key="1">
    <source>
        <dbReference type="EMBL" id="MCP9766146.1"/>
    </source>
</evidence>
<sequence length="205" mass="24367">MGGQKNYEKTRYIHWTFFGNQSLTWDKHKSRVRIDFLKENSVYILNINDKTGKILKKGVEQTHPDSLNKFLEEAKRIWINHSYWLVMPWKLGDPGVSLKYMGDSKTADGNEAEYLEMTFKEVGVTPNNKYWIYFDKKSHLITQWSHFSNFADEKPRFTMPWKDYKMYGKILLSGDRGERKLTDIAVYQKLDESVFTDFKKPELIK</sequence>
<proteinExistence type="predicted"/>
<evidence type="ECO:0000313" key="2">
    <source>
        <dbReference type="Proteomes" id="UP001204144"/>
    </source>
</evidence>
<dbReference type="Proteomes" id="UP001204144">
    <property type="component" value="Unassembled WGS sequence"/>
</dbReference>
<reference evidence="1 2" key="1">
    <citation type="submission" date="2018-11" db="EMBL/GenBank/DDBJ databases">
        <title>Novel bacteria species description.</title>
        <authorList>
            <person name="Han J.-H."/>
        </authorList>
    </citation>
    <scope>NUCLEOTIDE SEQUENCE [LARGE SCALE GENOMIC DNA]</scope>
    <source>
        <strain evidence="1 2">KCTC23259</strain>
    </source>
</reference>